<gene>
    <name evidence="2" type="ORF">AWW68_05975</name>
</gene>
<dbReference type="GO" id="GO:0003824">
    <property type="term" value="F:catalytic activity"/>
    <property type="evidence" value="ECO:0007669"/>
    <property type="project" value="InterPro"/>
</dbReference>
<proteinExistence type="predicted"/>
<keyword evidence="3" id="KW-1185">Reference proteome</keyword>
<name>A0A150XI03_9BACT</name>
<evidence type="ECO:0000259" key="1">
    <source>
        <dbReference type="PROSITE" id="PS51340"/>
    </source>
</evidence>
<feature type="domain" description="MOSC" evidence="1">
    <location>
        <begin position="126"/>
        <end position="266"/>
    </location>
</feature>
<accession>A0A150XI03</accession>
<dbReference type="PANTHER" id="PTHR14237:SF19">
    <property type="entry name" value="MITOCHONDRIAL AMIDOXIME REDUCING COMPONENT 1"/>
    <property type="match status" value="1"/>
</dbReference>
<protein>
    <recommendedName>
        <fullName evidence="1">MOSC domain-containing protein</fullName>
    </recommendedName>
</protein>
<dbReference type="PANTHER" id="PTHR14237">
    <property type="entry name" value="MOLYBDOPTERIN COFACTOR SULFURASE MOSC"/>
    <property type="match status" value="1"/>
</dbReference>
<dbReference type="RefSeq" id="WP_068217807.1">
    <property type="nucleotide sequence ID" value="NZ_LRPC01000001.1"/>
</dbReference>
<dbReference type="EMBL" id="LRPC01000001">
    <property type="protein sequence ID" value="KYG78312.1"/>
    <property type="molecule type" value="Genomic_DNA"/>
</dbReference>
<dbReference type="AlphaFoldDB" id="A0A150XI03"/>
<dbReference type="OrthoDB" id="581532at2"/>
<dbReference type="InterPro" id="IPR005303">
    <property type="entry name" value="MOCOS_middle"/>
</dbReference>
<organism evidence="2 3">
    <name type="scientific">Roseivirga spongicola</name>
    <dbReference type="NCBI Taxonomy" id="333140"/>
    <lineage>
        <taxon>Bacteria</taxon>
        <taxon>Pseudomonadati</taxon>
        <taxon>Bacteroidota</taxon>
        <taxon>Cytophagia</taxon>
        <taxon>Cytophagales</taxon>
        <taxon>Roseivirgaceae</taxon>
        <taxon>Roseivirga</taxon>
    </lineage>
</organism>
<dbReference type="InterPro" id="IPR005302">
    <property type="entry name" value="MoCF_Sase_C"/>
</dbReference>
<dbReference type="Pfam" id="PF03476">
    <property type="entry name" value="MOSC_N"/>
    <property type="match status" value="1"/>
</dbReference>
<dbReference type="STRING" id="333140.AWW68_05975"/>
<evidence type="ECO:0000313" key="3">
    <source>
        <dbReference type="Proteomes" id="UP000075606"/>
    </source>
</evidence>
<dbReference type="GO" id="GO:0030151">
    <property type="term" value="F:molybdenum ion binding"/>
    <property type="evidence" value="ECO:0007669"/>
    <property type="project" value="InterPro"/>
</dbReference>
<dbReference type="GO" id="GO:0030170">
    <property type="term" value="F:pyridoxal phosphate binding"/>
    <property type="evidence" value="ECO:0007669"/>
    <property type="project" value="InterPro"/>
</dbReference>
<comment type="caution">
    <text evidence="2">The sequence shown here is derived from an EMBL/GenBank/DDBJ whole genome shotgun (WGS) entry which is preliminary data.</text>
</comment>
<dbReference type="PROSITE" id="PS51340">
    <property type="entry name" value="MOSC"/>
    <property type="match status" value="1"/>
</dbReference>
<evidence type="ECO:0000313" key="2">
    <source>
        <dbReference type="EMBL" id="KYG78312.1"/>
    </source>
</evidence>
<dbReference type="Pfam" id="PF03473">
    <property type="entry name" value="MOSC"/>
    <property type="match status" value="1"/>
</dbReference>
<dbReference type="SUPFAM" id="SSF50800">
    <property type="entry name" value="PK beta-barrel domain-like"/>
    <property type="match status" value="1"/>
</dbReference>
<reference evidence="2 3" key="1">
    <citation type="submission" date="2016-01" db="EMBL/GenBank/DDBJ databases">
        <title>Genome sequencing of Roseivirga spongicola UST030701-084.</title>
        <authorList>
            <person name="Selvaratnam C."/>
            <person name="Thevarajoo S."/>
            <person name="Goh K.M."/>
            <person name="Ee R."/>
            <person name="Chan K.-G."/>
            <person name="Chong C.S."/>
        </authorList>
    </citation>
    <scope>NUCLEOTIDE SEQUENCE [LARGE SCALE GENOMIC DNA]</scope>
    <source>
        <strain evidence="2 3">UST030701-084</strain>
    </source>
</reference>
<sequence>MVTIKSLHIYPIKSLGGIELVQSKVERRGLQYDRRWMLVDENGRFVSQRENSKLALLQPSIKDNLIFIEDRSGTLSTLGFEMSEPSSSPMKVTIWDDECEAKPLDMKVNQWFSEFLGKTVQLVYMHDDSQRIADQRYAPAKDDVVSFADGYPILAISQESLDLLNSKLEKEVPMNRFRPNLVLQGLEAHEEDALAQIEIGALKLFGVKPCARCVMTTINQQTAEKGAEPLKTLASYRKTGNKILFGENFIPETDGWLKVGDDINIRKRKKALV</sequence>
<dbReference type="SUPFAM" id="SSF141673">
    <property type="entry name" value="MOSC N-terminal domain-like"/>
    <property type="match status" value="1"/>
</dbReference>
<dbReference type="InterPro" id="IPR011037">
    <property type="entry name" value="Pyrv_Knase-like_insert_dom_sf"/>
</dbReference>
<dbReference type="Proteomes" id="UP000075606">
    <property type="component" value="Unassembled WGS sequence"/>
</dbReference>